<geneLocation type="plasmid" evidence="4 5">
    <name>unnamed</name>
</geneLocation>
<evidence type="ECO:0000256" key="2">
    <source>
        <dbReference type="ARBA" id="ARBA00022525"/>
    </source>
</evidence>
<name>A0ABY5T2S7_9SPHN</name>
<evidence type="ECO:0000313" key="4">
    <source>
        <dbReference type="EMBL" id="UVI40870.1"/>
    </source>
</evidence>
<accession>A0ABY5T2S7</accession>
<dbReference type="InterPro" id="IPR011049">
    <property type="entry name" value="Serralysin-like_metalloprot_C"/>
</dbReference>
<dbReference type="InterPro" id="IPR018511">
    <property type="entry name" value="Hemolysin-typ_Ca-bd_CS"/>
</dbReference>
<dbReference type="PRINTS" id="PR00313">
    <property type="entry name" value="CABNDNGRPT"/>
</dbReference>
<dbReference type="PROSITE" id="PS00330">
    <property type="entry name" value="HEMOLYSIN_CALCIUM"/>
    <property type="match status" value="3"/>
</dbReference>
<proteinExistence type="predicted"/>
<dbReference type="Pfam" id="PF00353">
    <property type="entry name" value="HemolysinCabind"/>
    <property type="match status" value="10"/>
</dbReference>
<comment type="subcellular location">
    <subcellularLocation>
        <location evidence="1">Secreted</location>
    </subcellularLocation>
</comment>
<dbReference type="PANTHER" id="PTHR38340:SF1">
    <property type="entry name" value="S-LAYER PROTEIN"/>
    <property type="match status" value="1"/>
</dbReference>
<dbReference type="EMBL" id="CP092472">
    <property type="protein sequence ID" value="UVI40870.1"/>
    <property type="molecule type" value="Genomic_DNA"/>
</dbReference>
<dbReference type="Proteomes" id="UP001065265">
    <property type="component" value="Plasmid unnamed"/>
</dbReference>
<keyword evidence="5" id="KW-1185">Reference proteome</keyword>
<feature type="region of interest" description="Disordered" evidence="3">
    <location>
        <begin position="1"/>
        <end position="21"/>
    </location>
</feature>
<reference evidence="4" key="1">
    <citation type="submission" date="2022-02" db="EMBL/GenBank/DDBJ databases">
        <title>Qipengyuania spongiae sp. nov., isolated from marine sponge.</title>
        <authorList>
            <person name="Li Z."/>
            <person name="Zhang M."/>
        </authorList>
    </citation>
    <scope>NUCLEOTIDE SEQUENCE</scope>
    <source>
        <strain evidence="4">PHS-Z21</strain>
        <plasmid evidence="4">unnamed</plasmid>
    </source>
</reference>
<evidence type="ECO:0000256" key="1">
    <source>
        <dbReference type="ARBA" id="ARBA00004613"/>
    </source>
</evidence>
<dbReference type="InterPro" id="IPR001343">
    <property type="entry name" value="Hemolysn_Ca-bd"/>
</dbReference>
<evidence type="ECO:0000313" key="5">
    <source>
        <dbReference type="Proteomes" id="UP001065265"/>
    </source>
</evidence>
<keyword evidence="4" id="KW-0614">Plasmid</keyword>
<evidence type="ECO:0008006" key="6">
    <source>
        <dbReference type="Google" id="ProtNLM"/>
    </source>
</evidence>
<dbReference type="SUPFAM" id="SSF51120">
    <property type="entry name" value="beta-Roll"/>
    <property type="match status" value="6"/>
</dbReference>
<feature type="region of interest" description="Disordered" evidence="3">
    <location>
        <begin position="492"/>
        <end position="512"/>
    </location>
</feature>
<sequence>MADIRGSNEADTLVGTDQADTITGNGGNDSLYGLGGNDTIFGNAGNDTLVGGAGADALDGGAGDDVYYVDAGDGITEAVGGGTDTVLASTSFTLNADAAVENIGYAAAPTTTTGVLAGTANTTANVAVNFFGNNYAQSIQGTGGANILIGGRNTATGGGDTLAGYAGDDIYVVTNLADRIIGEGDDNGGGNDTVFVSVGDFLAQGQAVANFNLGTAGADGGAAIGIENLSAQDQSGTAALSLTGSTDNQIISGNMGNNTLAGGGGADTLNGFMGNDVYVLNNGGADARTIIGQETGGTDTIRFEAGSGGYNLTTFGGGSMADLEIERIEANANQHVVGNNFGQTIVGSTGSETLEGGAGMDTLIGGAGDDFLLVDQDGETVTDTQGSNTVIFTGTTGGFNLADTTSASVLAAGVSVVPAPYFNIASDLDLNGATAGTPGVYLVGNTQSQTIYGAGGNDILNGDRGTTSNADTLRGGAGDDIYRVYDQADRVGEGTFSRDGGDTDDTGDDTNNVTYNASDDAGGNDTIFTSANYSLATNATAVGGDFVENLSAANAASTTAYALAGSGIANQIVGAAGNDTISGGLNTDGDSVDTLIGLGGNDTYNIVNGNEEIREAMGGGNDTAVLGTGVSSYTLNSGAYVEVINGSATGGAVSITGNELAQSITGGTGVDTINGGGGADTLNGGAGDDVYLVGTDGATIVDATGANTVTYNGAAGGGFTLSNGASVTSIDTDQDGGVYLTGNNGVQMITGGAGNDILNGAGGVNGAGNGDTLVGGEGDDIYRVFSSNFNGTATASAQGDVIIEDAGEGNDTVFTSTSYVLGANVENLVSANQSVATNITLVGNAGNNAISGDQGNNVLVGGQGNDRLTGLGGADTFHFANIGTDNADTIVDFVSGSDRISLDNGTGGTFNFGATFDAAEFVMGRQATAAGPQILYDQATGQMFYDADGAGGNDAVLFAQLQPGTAVTAADFVLTPAGTIPTP</sequence>
<organism evidence="4 5">
    <name type="scientific">Qipengyuania spongiae</name>
    <dbReference type="NCBI Taxonomy" id="2909673"/>
    <lineage>
        <taxon>Bacteria</taxon>
        <taxon>Pseudomonadati</taxon>
        <taxon>Pseudomonadota</taxon>
        <taxon>Alphaproteobacteria</taxon>
        <taxon>Sphingomonadales</taxon>
        <taxon>Erythrobacteraceae</taxon>
        <taxon>Qipengyuania</taxon>
    </lineage>
</organism>
<dbReference type="PANTHER" id="PTHR38340">
    <property type="entry name" value="S-LAYER PROTEIN"/>
    <property type="match status" value="1"/>
</dbReference>
<gene>
    <name evidence="4" type="ORF">L1F33_14525</name>
</gene>
<dbReference type="RefSeq" id="WP_265561593.1">
    <property type="nucleotide sequence ID" value="NZ_CP092472.1"/>
</dbReference>
<evidence type="ECO:0000256" key="3">
    <source>
        <dbReference type="SAM" id="MobiDB-lite"/>
    </source>
</evidence>
<keyword evidence="2" id="KW-0964">Secreted</keyword>
<dbReference type="Gene3D" id="2.150.10.10">
    <property type="entry name" value="Serralysin-like metalloprotease, C-terminal"/>
    <property type="match status" value="4"/>
</dbReference>
<protein>
    <recommendedName>
        <fullName evidence="6">Calcium-binding protein</fullName>
    </recommendedName>
</protein>
<dbReference type="InterPro" id="IPR050557">
    <property type="entry name" value="RTX_toxin/Mannuronan_C5-epim"/>
</dbReference>